<dbReference type="PANTHER" id="PTHR33148:SF3">
    <property type="entry name" value="DUF4228 DOMAIN PROTEIN"/>
    <property type="match status" value="1"/>
</dbReference>
<protein>
    <submittedName>
        <fullName evidence="2">Uncharacterized protein</fullName>
    </submittedName>
</protein>
<dbReference type="AlphaFoldDB" id="A9NT01"/>
<evidence type="ECO:0000313" key="2">
    <source>
        <dbReference type="EMBL" id="ABK23762.1"/>
    </source>
</evidence>
<dbReference type="Pfam" id="PF14009">
    <property type="entry name" value="PADRE"/>
    <property type="match status" value="1"/>
</dbReference>
<organism evidence="2">
    <name type="scientific">Picea sitchensis</name>
    <name type="common">Sitka spruce</name>
    <name type="synonym">Pinus sitchensis</name>
    <dbReference type="NCBI Taxonomy" id="3332"/>
    <lineage>
        <taxon>Eukaryota</taxon>
        <taxon>Viridiplantae</taxon>
        <taxon>Streptophyta</taxon>
        <taxon>Embryophyta</taxon>
        <taxon>Tracheophyta</taxon>
        <taxon>Spermatophyta</taxon>
        <taxon>Pinopsida</taxon>
        <taxon>Pinidae</taxon>
        <taxon>Conifers I</taxon>
        <taxon>Pinales</taxon>
        <taxon>Pinaceae</taxon>
        <taxon>Picea</taxon>
    </lineage>
</organism>
<name>A9NT01_PICSI</name>
<reference evidence="2" key="1">
    <citation type="journal article" date="2008" name="BMC Genomics">
        <title>A conifer genomics resource of 200,000 spruce (Picea spp.) ESTs and 6,464 high-quality, sequence-finished full-length cDNAs for Sitka spruce (Picea sitchensis).</title>
        <authorList>
            <person name="Ralph S.G."/>
            <person name="Chun H.J."/>
            <person name="Kolosova N."/>
            <person name="Cooper D."/>
            <person name="Oddy C."/>
            <person name="Ritland C.E."/>
            <person name="Kirkpatrick R."/>
            <person name="Moore R."/>
            <person name="Barber S."/>
            <person name="Holt R.A."/>
            <person name="Jones S.J."/>
            <person name="Marra M.A."/>
            <person name="Douglas C.J."/>
            <person name="Ritland K."/>
            <person name="Bohlmann J."/>
        </authorList>
    </citation>
    <scope>NUCLEOTIDE SEQUENCE</scope>
    <source>
        <tissue evidence="2">Bark</tissue>
    </source>
</reference>
<sequence>MGNAIPSRGHKRIKIMKLDGQEIKFKAPMTVDEIMKKYPNHSVLDSEAVRHLGIRAKPLHESTQLEPKRLYFLVEWPKTKIINNIYRAPTRVRSEISTSAKSRLESMLLARRSVSDISAIGASNGNRAGSLQYPSLTNSPSAQLDQTGGEDGAVRLKIRLTKAQLSKFMSESQTGSETAEKILDAYLTNAESKPEEAEEEEGEVVPHSGSLPWKPALRSVQETNCKLQTARRNRVRFSSAQENGEVF</sequence>
<evidence type="ECO:0000256" key="1">
    <source>
        <dbReference type="SAM" id="MobiDB-lite"/>
    </source>
</evidence>
<accession>A9NT01</accession>
<dbReference type="EMBL" id="EF084444">
    <property type="protein sequence ID" value="ABK23762.1"/>
    <property type="molecule type" value="mRNA"/>
</dbReference>
<dbReference type="PANTHER" id="PTHR33148">
    <property type="entry name" value="PLASTID MOVEMENT IMPAIRED PROTEIN-RELATED"/>
    <property type="match status" value="1"/>
</dbReference>
<feature type="region of interest" description="Disordered" evidence="1">
    <location>
        <begin position="190"/>
        <end position="217"/>
    </location>
</feature>
<proteinExistence type="evidence at transcript level"/>
<dbReference type="InterPro" id="IPR025322">
    <property type="entry name" value="PADRE_dom"/>
</dbReference>
<dbReference type="OMA" id="GGKINIC"/>